<organism evidence="11 12">
    <name type="scientific">Polypedilum vanderplanki</name>
    <name type="common">Sleeping chironomid midge</name>
    <dbReference type="NCBI Taxonomy" id="319348"/>
    <lineage>
        <taxon>Eukaryota</taxon>
        <taxon>Metazoa</taxon>
        <taxon>Ecdysozoa</taxon>
        <taxon>Arthropoda</taxon>
        <taxon>Hexapoda</taxon>
        <taxon>Insecta</taxon>
        <taxon>Pterygota</taxon>
        <taxon>Neoptera</taxon>
        <taxon>Endopterygota</taxon>
        <taxon>Diptera</taxon>
        <taxon>Nematocera</taxon>
        <taxon>Chironomoidea</taxon>
        <taxon>Chironomidae</taxon>
        <taxon>Chironominae</taxon>
        <taxon>Polypedilum</taxon>
        <taxon>Polypedilum</taxon>
    </lineage>
</organism>
<keyword evidence="3" id="KW-0678">Repressor</keyword>
<dbReference type="GO" id="GO:0045786">
    <property type="term" value="P:negative regulation of cell cycle"/>
    <property type="evidence" value="ECO:0007669"/>
    <property type="project" value="TreeGrafter"/>
</dbReference>
<proteinExistence type="predicted"/>
<reference evidence="11" key="1">
    <citation type="submission" date="2021-03" db="EMBL/GenBank/DDBJ databases">
        <title>Chromosome level genome of the anhydrobiotic midge Polypedilum vanderplanki.</title>
        <authorList>
            <person name="Yoshida Y."/>
            <person name="Kikawada T."/>
            <person name="Gusev O."/>
        </authorList>
    </citation>
    <scope>NUCLEOTIDE SEQUENCE</scope>
    <source>
        <strain evidence="11">NIAS01</strain>
        <tissue evidence="11">Whole body or cell culture</tissue>
    </source>
</reference>
<evidence type="ECO:0000256" key="4">
    <source>
        <dbReference type="ARBA" id="ARBA00022553"/>
    </source>
</evidence>
<feature type="region of interest" description="Disordered" evidence="10">
    <location>
        <begin position="604"/>
        <end position="637"/>
    </location>
</feature>
<feature type="compositionally biased region" description="Polar residues" evidence="10">
    <location>
        <begin position="465"/>
        <end position="486"/>
    </location>
</feature>
<dbReference type="InterPro" id="IPR007747">
    <property type="entry name" value="Menin"/>
</dbReference>
<dbReference type="PANTHER" id="PTHR12693:SF3">
    <property type="entry name" value="MENIN"/>
    <property type="match status" value="1"/>
</dbReference>
<evidence type="ECO:0000313" key="11">
    <source>
        <dbReference type="EMBL" id="KAG5679164.1"/>
    </source>
</evidence>
<keyword evidence="5" id="KW-0156">Chromatin regulator</keyword>
<dbReference type="PANTHER" id="PTHR12693">
    <property type="entry name" value="MENIN"/>
    <property type="match status" value="1"/>
</dbReference>
<evidence type="ECO:0000256" key="7">
    <source>
        <dbReference type="ARBA" id="ARBA00023125"/>
    </source>
</evidence>
<evidence type="ECO:0000313" key="12">
    <source>
        <dbReference type="Proteomes" id="UP001107558"/>
    </source>
</evidence>
<dbReference type="GO" id="GO:0006357">
    <property type="term" value="P:regulation of transcription by RNA polymerase II"/>
    <property type="evidence" value="ECO:0007669"/>
    <property type="project" value="TreeGrafter"/>
</dbReference>
<keyword evidence="7" id="KW-0238">DNA-binding</keyword>
<keyword evidence="9" id="KW-0539">Nucleus</keyword>
<evidence type="ECO:0000256" key="6">
    <source>
        <dbReference type="ARBA" id="ARBA00023015"/>
    </source>
</evidence>
<dbReference type="Pfam" id="PF05053">
    <property type="entry name" value="Menin"/>
    <property type="match status" value="1"/>
</dbReference>
<feature type="region of interest" description="Disordered" evidence="10">
    <location>
        <begin position="673"/>
        <end position="703"/>
    </location>
</feature>
<accession>A0A9J6CAL7</accession>
<dbReference type="GO" id="GO:0000785">
    <property type="term" value="C:chromatin"/>
    <property type="evidence" value="ECO:0007669"/>
    <property type="project" value="TreeGrafter"/>
</dbReference>
<comment type="caution">
    <text evidence="11">The sequence shown here is derived from an EMBL/GenBank/DDBJ whole genome shotgun (WGS) entry which is preliminary data.</text>
</comment>
<feature type="compositionally biased region" description="Basic and acidic residues" evidence="10">
    <location>
        <begin position="455"/>
        <end position="464"/>
    </location>
</feature>
<keyword evidence="8" id="KW-0804">Transcription</keyword>
<keyword evidence="12" id="KW-1185">Reference proteome</keyword>
<evidence type="ECO:0000256" key="5">
    <source>
        <dbReference type="ARBA" id="ARBA00022853"/>
    </source>
</evidence>
<gene>
    <name evidence="11" type="ORF">PVAND_008754</name>
</gene>
<protein>
    <recommendedName>
        <fullName evidence="2">Menin</fullName>
    </recommendedName>
</protein>
<dbReference type="CDD" id="cd14456">
    <property type="entry name" value="Menin"/>
    <property type="match status" value="1"/>
</dbReference>
<evidence type="ECO:0000256" key="2">
    <source>
        <dbReference type="ARBA" id="ARBA00021162"/>
    </source>
</evidence>
<dbReference type="GO" id="GO:0006325">
    <property type="term" value="P:chromatin organization"/>
    <property type="evidence" value="ECO:0007669"/>
    <property type="project" value="UniProtKB-KW"/>
</dbReference>
<evidence type="ECO:0000256" key="1">
    <source>
        <dbReference type="ARBA" id="ARBA00004123"/>
    </source>
</evidence>
<dbReference type="GO" id="GO:0000976">
    <property type="term" value="F:transcription cis-regulatory region binding"/>
    <property type="evidence" value="ECO:0007669"/>
    <property type="project" value="TreeGrafter"/>
</dbReference>
<dbReference type="GO" id="GO:0000403">
    <property type="term" value="F:Y-form DNA binding"/>
    <property type="evidence" value="ECO:0007669"/>
    <property type="project" value="TreeGrafter"/>
</dbReference>
<comment type="subcellular location">
    <subcellularLocation>
        <location evidence="1">Nucleus</location>
    </subcellularLocation>
</comment>
<dbReference type="OrthoDB" id="5962932at2759"/>
<dbReference type="GO" id="GO:0008285">
    <property type="term" value="P:negative regulation of cell population proliferation"/>
    <property type="evidence" value="ECO:0007669"/>
    <property type="project" value="TreeGrafter"/>
</dbReference>
<dbReference type="GO" id="GO:0035097">
    <property type="term" value="C:histone methyltransferase complex"/>
    <property type="evidence" value="ECO:0007669"/>
    <property type="project" value="TreeGrafter"/>
</dbReference>
<evidence type="ECO:0000256" key="3">
    <source>
        <dbReference type="ARBA" id="ARBA00022491"/>
    </source>
</evidence>
<name>A0A9J6CAL7_POLVA</name>
<feature type="region of interest" description="Disordered" evidence="10">
    <location>
        <begin position="448"/>
        <end position="492"/>
    </location>
</feature>
<sequence>MDLKVCEFFPLSSPESVINLFKNQLENDEKDVNLTLVSICLGFFENILCNENRENKSTFPSLDYKEFDELYKKFKSIVSIAETGTQTSHATKGKSKSTVAATESQEPKIATREKIKKISDVIWNSLLRSSYKDRIHLQSVYSYLIGNKLDSFGVALVTVAACQLLNYKDVHLALGEDHVWIVFGEGEETMEITWHGKIAEDKRGQSVIPGIACSTWLYLAGNPVICTRFTELAVMVLSINPHLSPTSVCAELADLQQQLLWILYDHGHLNNYPMGLMYLGEMEENHPTTNRPTCEQLYEEAIQSSYKYYKNHHVYPYSCKGNYYYRNENFRDAFRCWADAGDVIRLYNYSRDDEEIYKEFLDIANEQIPQIMKTESSGHSAKSILRDPYCFANLLRFYDGICLWEEGSLTPVLHSGWAKQLCFSISKFDYDIRSQVKIIIKSDFNNDDDNNNKSLESESKKNDSVIKQQQSQQTEPPMKSPTSNGDVKNEFPMLPSLDELTAACGEKILNPDFLLHGGVPFTESTDDVDEEKDKTANINGSVIDKKESSKNAIAETINNNSVKSPKIDEKVLSPIQKDLASPQSIASPQIASLSPACTTASVEDNKSEVLKSSEEDHSNDTNNNNGKVETFDDFDNPKRPVITLSSRKMQGLKDLLLSEKLNTNAISLQITAQSHIGNKKSRSSLAHEESIADGSRPKRTRRE</sequence>
<keyword evidence="6" id="KW-0805">Transcription regulation</keyword>
<keyword evidence="4" id="KW-0597">Phosphoprotein</keyword>
<dbReference type="GO" id="GO:0003682">
    <property type="term" value="F:chromatin binding"/>
    <property type="evidence" value="ECO:0007669"/>
    <property type="project" value="TreeGrafter"/>
</dbReference>
<evidence type="ECO:0000256" key="9">
    <source>
        <dbReference type="ARBA" id="ARBA00023242"/>
    </source>
</evidence>
<dbReference type="Proteomes" id="UP001107558">
    <property type="component" value="Chromosome 2"/>
</dbReference>
<dbReference type="EMBL" id="JADBJN010000002">
    <property type="protein sequence ID" value="KAG5679164.1"/>
    <property type="molecule type" value="Genomic_DNA"/>
</dbReference>
<evidence type="ECO:0000256" key="10">
    <source>
        <dbReference type="SAM" id="MobiDB-lite"/>
    </source>
</evidence>
<evidence type="ECO:0000256" key="8">
    <source>
        <dbReference type="ARBA" id="ARBA00023163"/>
    </source>
</evidence>
<feature type="compositionally biased region" description="Basic and acidic residues" evidence="10">
    <location>
        <begin position="604"/>
        <end position="619"/>
    </location>
</feature>
<dbReference type="AlphaFoldDB" id="A0A9J6CAL7"/>